<dbReference type="PROSITE" id="PS51257">
    <property type="entry name" value="PROKAR_LIPOPROTEIN"/>
    <property type="match status" value="1"/>
</dbReference>
<dbReference type="Proteomes" id="UP000267223">
    <property type="component" value="Unassembled WGS sequence"/>
</dbReference>
<accession>A0A3M9N242</accession>
<reference evidence="2 3" key="1">
    <citation type="submission" date="2018-11" db="EMBL/GenBank/DDBJ databases">
        <title>Draft genome sequence of Ferruginibacter sp. BO-59.</title>
        <authorList>
            <person name="Im W.T."/>
        </authorList>
    </citation>
    <scope>NUCLEOTIDE SEQUENCE [LARGE SCALE GENOMIC DNA]</scope>
    <source>
        <strain evidence="2 3">BO-59</strain>
    </source>
</reference>
<comment type="caution">
    <text evidence="2">The sequence shown here is derived from an EMBL/GenBank/DDBJ whole genome shotgun (WGS) entry which is preliminary data.</text>
</comment>
<evidence type="ECO:0000313" key="2">
    <source>
        <dbReference type="EMBL" id="RNI31861.1"/>
    </source>
</evidence>
<organism evidence="2 3">
    <name type="scientific">Hanamia caeni</name>
    <dbReference type="NCBI Taxonomy" id="2294116"/>
    <lineage>
        <taxon>Bacteria</taxon>
        <taxon>Pseudomonadati</taxon>
        <taxon>Bacteroidota</taxon>
        <taxon>Chitinophagia</taxon>
        <taxon>Chitinophagales</taxon>
        <taxon>Chitinophagaceae</taxon>
        <taxon>Hanamia</taxon>
    </lineage>
</organism>
<protein>
    <submittedName>
        <fullName evidence="2">Uncharacterized protein</fullName>
    </submittedName>
</protein>
<feature type="compositionally biased region" description="Basic and acidic residues" evidence="1">
    <location>
        <begin position="81"/>
        <end position="106"/>
    </location>
</feature>
<name>A0A3M9N242_9BACT</name>
<gene>
    <name evidence="2" type="ORF">EFY79_20970</name>
</gene>
<sequence>MKQIILLSAITIAAFSCNQKHTRDYAKNADVLADNLKGNVKQTVTTDYKADSSGKMGEQDSCCVLTTIYDEKGYATEYENDDKSGKNKEMTTVSHDENGNVKDIKNTKNGNAVSSITVMSDSAGKYSQAKEYDSANHLKFYYTDFSQNEYGLLTSMKKYNADGSLSETIASNYNNSILKGQEVKDSVGKVIYSSNAKFDDKNHVVEFESRNVNKDSTVNTFIKYKYNGFDGQDNWIERTEFDKNGKPVKITKREITYYKE</sequence>
<dbReference type="EMBL" id="RJJR01000030">
    <property type="protein sequence ID" value="RNI31861.1"/>
    <property type="molecule type" value="Genomic_DNA"/>
</dbReference>
<dbReference type="RefSeq" id="WP_123122723.1">
    <property type="nucleotide sequence ID" value="NZ_RJJR01000030.1"/>
</dbReference>
<feature type="region of interest" description="Disordered" evidence="1">
    <location>
        <begin position="79"/>
        <end position="107"/>
    </location>
</feature>
<evidence type="ECO:0000256" key="1">
    <source>
        <dbReference type="SAM" id="MobiDB-lite"/>
    </source>
</evidence>
<keyword evidence="3" id="KW-1185">Reference proteome</keyword>
<dbReference type="OrthoDB" id="1046747at2"/>
<dbReference type="AlphaFoldDB" id="A0A3M9N242"/>
<proteinExistence type="predicted"/>
<evidence type="ECO:0000313" key="3">
    <source>
        <dbReference type="Proteomes" id="UP000267223"/>
    </source>
</evidence>